<organism evidence="2 3">
    <name type="scientific">Pisolithus microcarpus 441</name>
    <dbReference type="NCBI Taxonomy" id="765257"/>
    <lineage>
        <taxon>Eukaryota</taxon>
        <taxon>Fungi</taxon>
        <taxon>Dikarya</taxon>
        <taxon>Basidiomycota</taxon>
        <taxon>Agaricomycotina</taxon>
        <taxon>Agaricomycetes</taxon>
        <taxon>Agaricomycetidae</taxon>
        <taxon>Boletales</taxon>
        <taxon>Sclerodermatineae</taxon>
        <taxon>Pisolithaceae</taxon>
        <taxon>Pisolithus</taxon>
    </lineage>
</organism>
<evidence type="ECO:0000313" key="3">
    <source>
        <dbReference type="Proteomes" id="UP000054018"/>
    </source>
</evidence>
<evidence type="ECO:0000256" key="1">
    <source>
        <dbReference type="SAM" id="MobiDB-lite"/>
    </source>
</evidence>
<sequence length="63" mass="7529">MREESRRPDFEYAIPSGKSTKGKSATDRKQTFAQHETWCRNQEFPDRLALKALHRVHKWSPTW</sequence>
<feature type="region of interest" description="Disordered" evidence="1">
    <location>
        <begin position="1"/>
        <end position="29"/>
    </location>
</feature>
<reference evidence="2 3" key="1">
    <citation type="submission" date="2014-04" db="EMBL/GenBank/DDBJ databases">
        <authorList>
            <consortium name="DOE Joint Genome Institute"/>
            <person name="Kuo A."/>
            <person name="Kohler A."/>
            <person name="Costa M.D."/>
            <person name="Nagy L.G."/>
            <person name="Floudas D."/>
            <person name="Copeland A."/>
            <person name="Barry K.W."/>
            <person name="Cichocki N."/>
            <person name="Veneault-Fourrey C."/>
            <person name="LaButti K."/>
            <person name="Lindquist E.A."/>
            <person name="Lipzen A."/>
            <person name="Lundell T."/>
            <person name="Morin E."/>
            <person name="Murat C."/>
            <person name="Sun H."/>
            <person name="Tunlid A."/>
            <person name="Henrissat B."/>
            <person name="Grigoriev I.V."/>
            <person name="Hibbett D.S."/>
            <person name="Martin F."/>
            <person name="Nordberg H.P."/>
            <person name="Cantor M.N."/>
            <person name="Hua S.X."/>
        </authorList>
    </citation>
    <scope>NUCLEOTIDE SEQUENCE [LARGE SCALE GENOMIC DNA]</scope>
    <source>
        <strain evidence="2 3">441</strain>
    </source>
</reference>
<dbReference type="Proteomes" id="UP000054018">
    <property type="component" value="Unassembled WGS sequence"/>
</dbReference>
<gene>
    <name evidence="2" type="ORF">PISMIDRAFT_180596</name>
</gene>
<evidence type="ECO:0000313" key="2">
    <source>
        <dbReference type="EMBL" id="KIK18584.1"/>
    </source>
</evidence>
<proteinExistence type="predicted"/>
<keyword evidence="3" id="KW-1185">Reference proteome</keyword>
<dbReference type="EMBL" id="KN833801">
    <property type="protein sequence ID" value="KIK18584.1"/>
    <property type="molecule type" value="Genomic_DNA"/>
</dbReference>
<accession>A0A0C9YXI1</accession>
<dbReference type="HOGENOM" id="CLU_2886677_0_0_1"/>
<reference evidence="3" key="2">
    <citation type="submission" date="2015-01" db="EMBL/GenBank/DDBJ databases">
        <title>Evolutionary Origins and Diversification of the Mycorrhizal Mutualists.</title>
        <authorList>
            <consortium name="DOE Joint Genome Institute"/>
            <consortium name="Mycorrhizal Genomics Consortium"/>
            <person name="Kohler A."/>
            <person name="Kuo A."/>
            <person name="Nagy L.G."/>
            <person name="Floudas D."/>
            <person name="Copeland A."/>
            <person name="Barry K.W."/>
            <person name="Cichocki N."/>
            <person name="Veneault-Fourrey C."/>
            <person name="LaButti K."/>
            <person name="Lindquist E.A."/>
            <person name="Lipzen A."/>
            <person name="Lundell T."/>
            <person name="Morin E."/>
            <person name="Murat C."/>
            <person name="Riley R."/>
            <person name="Ohm R."/>
            <person name="Sun H."/>
            <person name="Tunlid A."/>
            <person name="Henrissat B."/>
            <person name="Grigoriev I.V."/>
            <person name="Hibbett D.S."/>
            <person name="Martin F."/>
        </authorList>
    </citation>
    <scope>NUCLEOTIDE SEQUENCE [LARGE SCALE GENOMIC DNA]</scope>
    <source>
        <strain evidence="3">441</strain>
    </source>
</reference>
<feature type="compositionally biased region" description="Basic and acidic residues" evidence="1">
    <location>
        <begin position="1"/>
        <end position="10"/>
    </location>
</feature>
<name>A0A0C9YXI1_9AGAM</name>
<dbReference type="AlphaFoldDB" id="A0A0C9YXI1"/>
<protein>
    <submittedName>
        <fullName evidence="2">Unplaced genomic scaffold scaffold_117, whole genome shotgun sequence</fullName>
    </submittedName>
</protein>